<proteinExistence type="predicted"/>
<dbReference type="Pfam" id="PF03203">
    <property type="entry name" value="MerC"/>
    <property type="match status" value="1"/>
</dbReference>
<name>A0AAP2G4X4_9BACT</name>
<keyword evidence="1" id="KW-0812">Transmembrane</keyword>
<evidence type="ECO:0000313" key="2">
    <source>
        <dbReference type="EMBL" id="MBS9524945.1"/>
    </source>
</evidence>
<dbReference type="GO" id="GO:0016020">
    <property type="term" value="C:membrane"/>
    <property type="evidence" value="ECO:0007669"/>
    <property type="project" value="InterPro"/>
</dbReference>
<organism evidence="2 3">
    <name type="scientific">Litoribacter ruber</name>
    <dbReference type="NCBI Taxonomy" id="702568"/>
    <lineage>
        <taxon>Bacteria</taxon>
        <taxon>Pseudomonadati</taxon>
        <taxon>Bacteroidota</taxon>
        <taxon>Cytophagia</taxon>
        <taxon>Cytophagales</taxon>
        <taxon>Cyclobacteriaceae</taxon>
        <taxon>Litoribacter</taxon>
    </lineage>
</organism>
<keyword evidence="3" id="KW-1185">Reference proteome</keyword>
<feature type="transmembrane region" description="Helical" evidence="1">
    <location>
        <begin position="97"/>
        <end position="117"/>
    </location>
</feature>
<feature type="transmembrane region" description="Helical" evidence="1">
    <location>
        <begin position="20"/>
        <end position="41"/>
    </location>
</feature>
<evidence type="ECO:0000313" key="3">
    <source>
        <dbReference type="Proteomes" id="UP001319104"/>
    </source>
</evidence>
<protein>
    <submittedName>
        <fullName evidence="2">MerC domain-containing protein</fullName>
    </submittedName>
</protein>
<dbReference type="EMBL" id="JAHCMY010000007">
    <property type="protein sequence ID" value="MBS9524945.1"/>
    <property type="molecule type" value="Genomic_DNA"/>
</dbReference>
<dbReference type="Proteomes" id="UP001319104">
    <property type="component" value="Unassembled WGS sequence"/>
</dbReference>
<reference evidence="2 3" key="1">
    <citation type="submission" date="2021-05" db="EMBL/GenBank/DDBJ databases">
        <authorList>
            <person name="Zhang Z.D."/>
            <person name="Osman G."/>
        </authorList>
    </citation>
    <scope>NUCLEOTIDE SEQUENCE [LARGE SCALE GENOMIC DNA]</scope>
    <source>
        <strain evidence="2 3">KCTC 32217</strain>
    </source>
</reference>
<dbReference type="AlphaFoldDB" id="A0AAP2G4X4"/>
<dbReference type="RefSeq" id="WP_213945806.1">
    <property type="nucleotide sequence ID" value="NZ_JAHBGI010000007.1"/>
</dbReference>
<dbReference type="InterPro" id="IPR004891">
    <property type="entry name" value="Mercury-R_MerC"/>
</dbReference>
<keyword evidence="1" id="KW-0472">Membrane</keyword>
<comment type="caution">
    <text evidence="2">The sequence shown here is derived from an EMBL/GenBank/DDBJ whole genome shotgun (WGS) entry which is preliminary data.</text>
</comment>
<gene>
    <name evidence="2" type="ORF">KI659_13075</name>
</gene>
<dbReference type="GO" id="GO:0015097">
    <property type="term" value="F:mercury ion transmembrane transporter activity"/>
    <property type="evidence" value="ECO:0007669"/>
    <property type="project" value="InterPro"/>
</dbReference>
<evidence type="ECO:0000256" key="1">
    <source>
        <dbReference type="SAM" id="Phobius"/>
    </source>
</evidence>
<keyword evidence="1" id="KW-1133">Transmembrane helix</keyword>
<accession>A0AAP2G4X4</accession>
<feature type="transmembrane region" description="Helical" evidence="1">
    <location>
        <begin position="72"/>
        <end position="91"/>
    </location>
</feature>
<sequence>MLQKVKEIALLKSDILGMSASFVCMIHCISAPVIISMGYFFNFYTHNHTFDFVFFLLALVAVWLTNKSTQSVLIKVALWATVCLFGTSLFLHDFIQWMQYVSLVCSAILVSIHYLNWKYQFK</sequence>
<feature type="transmembrane region" description="Helical" evidence="1">
    <location>
        <begin position="47"/>
        <end position="65"/>
    </location>
</feature>